<evidence type="ECO:0000256" key="1">
    <source>
        <dbReference type="SAM" id="MobiDB-lite"/>
    </source>
</evidence>
<name>A0A124I9X8_9ACTN</name>
<dbReference type="Proteomes" id="UP000053429">
    <property type="component" value="Unassembled WGS sequence"/>
</dbReference>
<evidence type="ECO:0000313" key="2">
    <source>
        <dbReference type="EMBL" id="KUO03952.1"/>
    </source>
</evidence>
<protein>
    <submittedName>
        <fullName evidence="2">Uncharacterized protein</fullName>
    </submittedName>
</protein>
<dbReference type="EMBL" id="LMWY01000015">
    <property type="protein sequence ID" value="KUO03952.1"/>
    <property type="molecule type" value="Genomic_DNA"/>
</dbReference>
<feature type="compositionally biased region" description="Basic and acidic residues" evidence="1">
    <location>
        <begin position="160"/>
        <end position="178"/>
    </location>
</feature>
<sequence length="193" mass="20856">MSVAATSASAMSGAPALCPHVVDDDQLAARPGVVQTPNDAEQVAGVEAALDKGARNAFEQGRVPQDDTLLMRLLMRLIAPLPTLLAEEVAVAPVVRHGAREAHAEHRILVARDGTRRCGGHGRLPVGPRARRPRPHLRIRRLDQPTGRGGEVPHPLGLRHLGDEPLEGLREELPERHPGNVTSTRSSGRFNFR</sequence>
<gene>
    <name evidence="2" type="ORF">AQJ67_14455</name>
</gene>
<reference evidence="2 3" key="1">
    <citation type="submission" date="2015-10" db="EMBL/GenBank/DDBJ databases">
        <title>Draft genome sequence of Streptomyces caeruleatus NRRL B-24802, type strain for the species Streptomyces caeruleatus.</title>
        <authorList>
            <person name="Ruckert C."/>
            <person name="Winkler A."/>
            <person name="Kalinowski J."/>
            <person name="Kampfer P."/>
            <person name="Glaeser S."/>
        </authorList>
    </citation>
    <scope>NUCLEOTIDE SEQUENCE [LARGE SCALE GENOMIC DNA]</scope>
    <source>
        <strain evidence="2 3">NRRL B-24802</strain>
    </source>
</reference>
<proteinExistence type="predicted"/>
<feature type="compositionally biased region" description="Polar residues" evidence="1">
    <location>
        <begin position="180"/>
        <end position="193"/>
    </location>
</feature>
<dbReference type="STRING" id="661399.AQJ67_14455"/>
<keyword evidence="3" id="KW-1185">Reference proteome</keyword>
<accession>A0A124I9X8</accession>
<evidence type="ECO:0000313" key="3">
    <source>
        <dbReference type="Proteomes" id="UP000053429"/>
    </source>
</evidence>
<comment type="caution">
    <text evidence="2">The sequence shown here is derived from an EMBL/GenBank/DDBJ whole genome shotgun (WGS) entry which is preliminary data.</text>
</comment>
<feature type="region of interest" description="Disordered" evidence="1">
    <location>
        <begin position="138"/>
        <end position="193"/>
    </location>
</feature>
<organism evidence="2 3">
    <name type="scientific">Streptomyces caeruleatus</name>
    <dbReference type="NCBI Taxonomy" id="661399"/>
    <lineage>
        <taxon>Bacteria</taxon>
        <taxon>Bacillati</taxon>
        <taxon>Actinomycetota</taxon>
        <taxon>Actinomycetes</taxon>
        <taxon>Kitasatosporales</taxon>
        <taxon>Streptomycetaceae</taxon>
        <taxon>Streptomyces</taxon>
    </lineage>
</organism>
<dbReference type="AlphaFoldDB" id="A0A124I9X8"/>